<dbReference type="Gene3D" id="3.30.530.20">
    <property type="match status" value="1"/>
</dbReference>
<organism evidence="8 9">
    <name type="scientific">Crotalus adamanteus</name>
    <name type="common">Eastern diamondback rattlesnake</name>
    <dbReference type="NCBI Taxonomy" id="8729"/>
    <lineage>
        <taxon>Eukaryota</taxon>
        <taxon>Metazoa</taxon>
        <taxon>Chordata</taxon>
        <taxon>Craniata</taxon>
        <taxon>Vertebrata</taxon>
        <taxon>Euteleostomi</taxon>
        <taxon>Lepidosauria</taxon>
        <taxon>Squamata</taxon>
        <taxon>Bifurcata</taxon>
        <taxon>Unidentata</taxon>
        <taxon>Episquamata</taxon>
        <taxon>Toxicofera</taxon>
        <taxon>Serpentes</taxon>
        <taxon>Colubroidea</taxon>
        <taxon>Viperidae</taxon>
        <taxon>Crotalinae</taxon>
        <taxon>Crotalus</taxon>
    </lineage>
</organism>
<dbReference type="InterPro" id="IPR001666">
    <property type="entry name" value="PI_transfer"/>
</dbReference>
<evidence type="ECO:0000259" key="7">
    <source>
        <dbReference type="Pfam" id="PF02121"/>
    </source>
</evidence>
<reference evidence="8 9" key="1">
    <citation type="journal article" date="2024" name="Proc. Natl. Acad. Sci. U.S.A.">
        <title>The genetic regulatory architecture and epigenomic basis for age-related changes in rattlesnake venom.</title>
        <authorList>
            <person name="Hogan M.P."/>
            <person name="Holding M.L."/>
            <person name="Nystrom G.S."/>
            <person name="Colston T.J."/>
            <person name="Bartlett D.A."/>
            <person name="Mason A.J."/>
            <person name="Ellsworth S.A."/>
            <person name="Rautsaw R.M."/>
            <person name="Lawrence K.C."/>
            <person name="Strickland J.L."/>
            <person name="He B."/>
            <person name="Fraser P."/>
            <person name="Margres M.J."/>
            <person name="Gilbert D.M."/>
            <person name="Gibbs H.L."/>
            <person name="Parkinson C.L."/>
            <person name="Rokyta D.R."/>
        </authorList>
    </citation>
    <scope>NUCLEOTIDE SEQUENCE [LARGE SCALE GENOMIC DNA]</scope>
    <source>
        <strain evidence="8">DRR0105</strain>
    </source>
</reference>
<feature type="domain" description="Phosphatidylinositol transfer protein N-terminal" evidence="7">
    <location>
        <begin position="128"/>
        <end position="378"/>
    </location>
</feature>
<dbReference type="PANTHER" id="PTHR10658">
    <property type="entry name" value="PHOSPHATIDYLINOSITOL TRANSFER PROTEIN"/>
    <property type="match status" value="1"/>
</dbReference>
<comment type="catalytic activity">
    <reaction evidence="4">
        <text>a 1,2-diacyl-sn-glycero-3-phosphocholine(in) = a 1,2-diacyl-sn-glycero-3-phosphocholine(out)</text>
        <dbReference type="Rhea" id="RHEA:38571"/>
        <dbReference type="ChEBI" id="CHEBI:57643"/>
    </reaction>
    <physiologicalReaction direction="left-to-right" evidence="4">
        <dbReference type="Rhea" id="RHEA:38572"/>
    </physiologicalReaction>
</comment>
<protein>
    <submittedName>
        <fullName evidence="8">Phosphatidylinositol transfer protein beta isoform-like</fullName>
    </submittedName>
</protein>
<comment type="caution">
    <text evidence="8">The sequence shown here is derived from an EMBL/GenBank/DDBJ whole genome shotgun (WGS) entry which is preliminary data.</text>
</comment>
<dbReference type="GO" id="GO:0005737">
    <property type="term" value="C:cytoplasm"/>
    <property type="evidence" value="ECO:0007669"/>
    <property type="project" value="TreeGrafter"/>
</dbReference>
<evidence type="ECO:0000256" key="4">
    <source>
        <dbReference type="ARBA" id="ARBA00023723"/>
    </source>
</evidence>
<keyword evidence="1" id="KW-0813">Transport</keyword>
<evidence type="ECO:0000256" key="3">
    <source>
        <dbReference type="ARBA" id="ARBA00023121"/>
    </source>
</evidence>
<dbReference type="EMBL" id="JAOTOJ010000009">
    <property type="protein sequence ID" value="KAK9395480.1"/>
    <property type="molecule type" value="Genomic_DNA"/>
</dbReference>
<dbReference type="Proteomes" id="UP001474421">
    <property type="component" value="Unassembled WGS sequence"/>
</dbReference>
<dbReference type="PANTHER" id="PTHR10658:SF85">
    <property type="entry name" value="PHOSPHATIDYLINOSITOL TRANSFER PROTEIN BETA"/>
    <property type="match status" value="1"/>
</dbReference>
<dbReference type="GO" id="GO:0008525">
    <property type="term" value="F:phosphatidylcholine transporter activity"/>
    <property type="evidence" value="ECO:0007669"/>
    <property type="project" value="TreeGrafter"/>
</dbReference>
<evidence type="ECO:0000256" key="2">
    <source>
        <dbReference type="ARBA" id="ARBA00022990"/>
    </source>
</evidence>
<keyword evidence="2" id="KW-0007">Acetylation</keyword>
<keyword evidence="3" id="KW-0446">Lipid-binding</keyword>
<dbReference type="CDD" id="cd08888">
    <property type="entry name" value="SRPBCC_PITPNA-B_like"/>
    <property type="match status" value="1"/>
</dbReference>
<proteinExistence type="inferred from homology"/>
<name>A0AAW1AZR8_CROAD</name>
<evidence type="ECO:0000313" key="8">
    <source>
        <dbReference type="EMBL" id="KAK9395480.1"/>
    </source>
</evidence>
<dbReference type="GO" id="GO:0008526">
    <property type="term" value="F:phosphatidylinositol transfer activity"/>
    <property type="evidence" value="ECO:0007669"/>
    <property type="project" value="TreeGrafter"/>
</dbReference>
<gene>
    <name evidence="8" type="ORF">NXF25_018841</name>
</gene>
<sequence length="397" mass="44528">MVVSFGKQNKVSYRAKSSHASAKLFGGALLARWAIVFVSGIGRPANQEATICPTGRPTPAPYRPFIASAASAGKKKGSPVEGGNGVVRGWSGQVAAGVRAEMASMTGEGGPGREGTVLWACETQEGMVLIKEFRVVLPCSVEEYQVGQLFSVAEASKNNTGGGEGIEVLKNEPYQHEGEQGQYTHKIYHLQSKVPGFIKMFAPEGSLVVHERAWNAYPYCRTVITNEYMKDDFFVKIETWHKPDLGEQENVHGLDADTWKDVEVVHIDIGDRTHVSDDDYKPDEDPALFKSLKTGRGPLGPDWKRELANNEDCPHMCAYKLVTVKFRWWGLQGRVEKFIQKQERRLFTNFHRQLFCWLDKWVDLSMADIRRMEDKTQKELDEIRQKGTVRGMTVGDE</sequence>
<keyword evidence="9" id="KW-1185">Reference proteome</keyword>
<evidence type="ECO:0000256" key="5">
    <source>
        <dbReference type="ARBA" id="ARBA00024146"/>
    </source>
</evidence>
<comment type="similarity">
    <text evidence="6">Belongs to the PtdIns transfer protein family. PI transfer class I subfamily.</text>
</comment>
<evidence type="ECO:0000256" key="1">
    <source>
        <dbReference type="ARBA" id="ARBA00022448"/>
    </source>
</evidence>
<dbReference type="GO" id="GO:0035091">
    <property type="term" value="F:phosphatidylinositol binding"/>
    <property type="evidence" value="ECO:0007669"/>
    <property type="project" value="TreeGrafter"/>
</dbReference>
<dbReference type="FunFam" id="3.30.530.20:FF:000004">
    <property type="entry name" value="Phosphatidylinositol transfer protein alpha isoform"/>
    <property type="match status" value="1"/>
</dbReference>
<dbReference type="InterPro" id="IPR023393">
    <property type="entry name" value="START-like_dom_sf"/>
</dbReference>
<dbReference type="AlphaFoldDB" id="A0AAW1AZR8"/>
<dbReference type="PRINTS" id="PR00391">
    <property type="entry name" value="PITRANSFER"/>
</dbReference>
<dbReference type="SUPFAM" id="SSF55961">
    <property type="entry name" value="Bet v1-like"/>
    <property type="match status" value="1"/>
</dbReference>
<dbReference type="Pfam" id="PF02121">
    <property type="entry name" value="IP_trans"/>
    <property type="match status" value="1"/>
</dbReference>
<dbReference type="InterPro" id="IPR055261">
    <property type="entry name" value="PI_transfer_N"/>
</dbReference>
<dbReference type="GO" id="GO:0031210">
    <property type="term" value="F:phosphatidylcholine binding"/>
    <property type="evidence" value="ECO:0007669"/>
    <property type="project" value="TreeGrafter"/>
</dbReference>
<accession>A0AAW1AZR8</accession>
<evidence type="ECO:0000313" key="9">
    <source>
        <dbReference type="Proteomes" id="UP001474421"/>
    </source>
</evidence>
<comment type="catalytic activity">
    <reaction evidence="5">
        <text>a 1,2-diacyl-sn-glycero-3-phospho-(1D-myo-inositol)(in) = a 1,2-diacyl-sn-glycero-3-phospho-(1D-myo-inositol)(out)</text>
        <dbReference type="Rhea" id="RHEA:38691"/>
        <dbReference type="ChEBI" id="CHEBI:57880"/>
    </reaction>
    <physiologicalReaction direction="left-to-right" evidence="5">
        <dbReference type="Rhea" id="RHEA:38692"/>
    </physiologicalReaction>
</comment>
<evidence type="ECO:0000256" key="6">
    <source>
        <dbReference type="ARBA" id="ARBA00038104"/>
    </source>
</evidence>